<reference evidence="1 2" key="1">
    <citation type="submission" date="2018-08" db="EMBL/GenBank/DDBJ databases">
        <title>Actinomadura spongicola sp. nov., isolated from marine sponge Leucetta chagosensis.</title>
        <authorList>
            <person name="Li L."/>
            <person name="Lin H.W."/>
        </authorList>
    </citation>
    <scope>NUCLEOTIDE SEQUENCE [LARGE SCALE GENOMIC DNA]</scope>
    <source>
        <strain evidence="1 2">LHW52907</strain>
    </source>
</reference>
<dbReference type="AlphaFoldDB" id="A0A372GE51"/>
<dbReference type="Proteomes" id="UP000262882">
    <property type="component" value="Unassembled WGS sequence"/>
</dbReference>
<dbReference type="EMBL" id="QVNQ01000006">
    <property type="protein sequence ID" value="RFS83472.1"/>
    <property type="molecule type" value="Genomic_DNA"/>
</dbReference>
<comment type="caution">
    <text evidence="1">The sequence shown here is derived from an EMBL/GenBank/DDBJ whole genome shotgun (WGS) entry which is preliminary data.</text>
</comment>
<evidence type="ECO:0000313" key="2">
    <source>
        <dbReference type="Proteomes" id="UP000262882"/>
    </source>
</evidence>
<protein>
    <recommendedName>
        <fullName evidence="3">Cupin</fullName>
    </recommendedName>
</protein>
<dbReference type="OrthoDB" id="3034782at2"/>
<proteinExistence type="predicted"/>
<gene>
    <name evidence="1" type="ORF">D0T12_20715</name>
</gene>
<evidence type="ECO:0000313" key="1">
    <source>
        <dbReference type="EMBL" id="RFS83472.1"/>
    </source>
</evidence>
<keyword evidence="2" id="KW-1185">Reference proteome</keyword>
<organism evidence="1 2">
    <name type="scientific">Actinomadura spongiicola</name>
    <dbReference type="NCBI Taxonomy" id="2303421"/>
    <lineage>
        <taxon>Bacteria</taxon>
        <taxon>Bacillati</taxon>
        <taxon>Actinomycetota</taxon>
        <taxon>Actinomycetes</taxon>
        <taxon>Streptosporangiales</taxon>
        <taxon>Thermomonosporaceae</taxon>
        <taxon>Actinomadura</taxon>
    </lineage>
</organism>
<name>A0A372GE51_9ACTN</name>
<evidence type="ECO:0008006" key="3">
    <source>
        <dbReference type="Google" id="ProtNLM"/>
    </source>
</evidence>
<accession>A0A372GE51</accession>
<dbReference type="RefSeq" id="WP_117401303.1">
    <property type="nucleotide sequence ID" value="NZ_QVNQ01000006.1"/>
</dbReference>
<sequence length="154" mass="17361">MPSPYEHLFVRKMQNCLGDLVNEGAAAGVDEPDNVGEALALMRAKEVPQSKIHLTYTWIRECDGPVLWVKEHEHDYDEVLIWHGNNPDDVDDLGAEIYLDIEGVRHTITTSGSVYIPAGIRHCPLGFNRVDRPFRFSALSLSPIYKSDEYEPAP</sequence>